<dbReference type="SUPFAM" id="SSF48726">
    <property type="entry name" value="Immunoglobulin"/>
    <property type="match status" value="1"/>
</dbReference>
<gene>
    <name evidence="1" type="ORF">KUTeg_006088</name>
</gene>
<dbReference type="Proteomes" id="UP001217089">
    <property type="component" value="Unassembled WGS sequence"/>
</dbReference>
<comment type="caution">
    <text evidence="1">The sequence shown here is derived from an EMBL/GenBank/DDBJ whole genome shotgun (WGS) entry which is preliminary data.</text>
</comment>
<keyword evidence="2" id="KW-1185">Reference proteome</keyword>
<organism evidence="1 2">
    <name type="scientific">Tegillarca granosa</name>
    <name type="common">Malaysian cockle</name>
    <name type="synonym">Anadara granosa</name>
    <dbReference type="NCBI Taxonomy" id="220873"/>
    <lineage>
        <taxon>Eukaryota</taxon>
        <taxon>Metazoa</taxon>
        <taxon>Spiralia</taxon>
        <taxon>Lophotrochozoa</taxon>
        <taxon>Mollusca</taxon>
        <taxon>Bivalvia</taxon>
        <taxon>Autobranchia</taxon>
        <taxon>Pteriomorphia</taxon>
        <taxon>Arcoida</taxon>
        <taxon>Arcoidea</taxon>
        <taxon>Arcidae</taxon>
        <taxon>Tegillarca</taxon>
    </lineage>
</organism>
<name>A0ABQ9FFH4_TEGGR</name>
<dbReference type="InterPro" id="IPR036179">
    <property type="entry name" value="Ig-like_dom_sf"/>
</dbReference>
<protein>
    <recommendedName>
        <fullName evidence="3">Ig-like domain-containing protein</fullName>
    </recommendedName>
</protein>
<evidence type="ECO:0000313" key="1">
    <source>
        <dbReference type="EMBL" id="KAJ8316074.1"/>
    </source>
</evidence>
<accession>A0ABQ9FFH4</accession>
<dbReference type="EMBL" id="JARBDR010000328">
    <property type="protein sequence ID" value="KAJ8316074.1"/>
    <property type="molecule type" value="Genomic_DNA"/>
</dbReference>
<proteinExistence type="predicted"/>
<sequence length="138" mass="15435">MFETIQIAAQYSFETIQPYATRDKEFVLTCNIGTNSGNAFIWTRNNVGVVTVRISDCFTADIGQGLSSSYKYNCTTSNKRYNLIIPATRINSEGGYRWRCEDSGGGGSSSTYTLQFYSESLINSSFIIWAQGLYIVHN</sequence>
<evidence type="ECO:0008006" key="3">
    <source>
        <dbReference type="Google" id="ProtNLM"/>
    </source>
</evidence>
<reference evidence="1 2" key="1">
    <citation type="submission" date="2022-12" db="EMBL/GenBank/DDBJ databases">
        <title>Chromosome-level genome of Tegillarca granosa.</title>
        <authorList>
            <person name="Kim J."/>
        </authorList>
    </citation>
    <scope>NUCLEOTIDE SEQUENCE [LARGE SCALE GENOMIC DNA]</scope>
    <source>
        <strain evidence="1">Teg-2019</strain>
        <tissue evidence="1">Adductor muscle</tissue>
    </source>
</reference>
<evidence type="ECO:0000313" key="2">
    <source>
        <dbReference type="Proteomes" id="UP001217089"/>
    </source>
</evidence>